<keyword evidence="2" id="KW-0812">Transmembrane</keyword>
<evidence type="ECO:0000313" key="5">
    <source>
        <dbReference type="Proteomes" id="UP000183986"/>
    </source>
</evidence>
<dbReference type="Pfam" id="PF00535">
    <property type="entry name" value="Glycos_transf_2"/>
    <property type="match status" value="1"/>
</dbReference>
<keyword evidence="5" id="KW-1185">Reference proteome</keyword>
<evidence type="ECO:0000313" key="4">
    <source>
        <dbReference type="EMBL" id="OJS98513.1"/>
    </source>
</evidence>
<gene>
    <name evidence="4" type="ORF">BEE62_15920</name>
</gene>
<keyword evidence="2" id="KW-1133">Transmembrane helix</keyword>
<dbReference type="CDD" id="cd02511">
    <property type="entry name" value="Beta4Glucosyltransferase"/>
    <property type="match status" value="1"/>
</dbReference>
<comment type="caution">
    <text evidence="4">The sequence shown here is derived from an EMBL/GenBank/DDBJ whole genome shotgun (WGS) entry which is preliminary data.</text>
</comment>
<dbReference type="PANTHER" id="PTHR43630:SF2">
    <property type="entry name" value="GLYCOSYLTRANSFERASE"/>
    <property type="match status" value="1"/>
</dbReference>
<dbReference type="InterPro" id="IPR029044">
    <property type="entry name" value="Nucleotide-diphossugar_trans"/>
</dbReference>
<feature type="transmembrane region" description="Helical" evidence="2">
    <location>
        <begin position="226"/>
        <end position="245"/>
    </location>
</feature>
<keyword evidence="2" id="KW-0472">Membrane</keyword>
<proteinExistence type="inferred from homology"/>
<evidence type="ECO:0000256" key="1">
    <source>
        <dbReference type="ARBA" id="ARBA00038494"/>
    </source>
</evidence>
<reference evidence="4" key="1">
    <citation type="submission" date="2016-11" db="EMBL/GenBank/DDBJ databases">
        <title>Draft Genome Sequence of Marinobacter hydrocarbonoclasticus strain STW2, a polyaromatic aromatic hydrocarbon degrading and denitrifying bacterium from rhizosphere of Seagrass Enhalus acodoides.</title>
        <authorList>
            <person name="Ling J."/>
            <person name="Dong J."/>
        </authorList>
    </citation>
    <scope>NUCLEOTIDE SEQUENCE [LARGE SCALE GENOMIC DNA]</scope>
    <source>
        <strain evidence="4">STW2</strain>
    </source>
</reference>
<sequence length="249" mass="28117">MKLSAVLITKNAGPEFAKCLESLAFADEIVVLDSGSTDDTLAVAEQFGARIFQSDDWPGFGPQRQRAQSHAQGEWLFWIDTDEVVTPELASSIQHAIAQAPAKKVFQVKRLSWFFGRFIRHSGWYPDKVVRLYRREEFGYDDALVHEKVHCPGASVETLGGDLLHYTATNFPDYMAKSVRYAEDWAEGRARRGKKASLFSACTHSLGAFVRKYLLQKGFLDGRHGFLLAVTTAIYAFNKYAALWIKTRR</sequence>
<dbReference type="SUPFAM" id="SSF53448">
    <property type="entry name" value="Nucleotide-diphospho-sugar transferases"/>
    <property type="match status" value="1"/>
</dbReference>
<dbReference type="RefSeq" id="WP_072678357.1">
    <property type="nucleotide sequence ID" value="NZ_MPKY01000003.1"/>
</dbReference>
<comment type="similarity">
    <text evidence="1">Belongs to the glycosyltransferase 2 family. WaaE/KdtX subfamily.</text>
</comment>
<dbReference type="EMBL" id="MPKY01000003">
    <property type="protein sequence ID" value="OJS98513.1"/>
    <property type="molecule type" value="Genomic_DNA"/>
</dbReference>
<dbReference type="Proteomes" id="UP000183986">
    <property type="component" value="Unassembled WGS sequence"/>
</dbReference>
<dbReference type="GO" id="GO:0016740">
    <property type="term" value="F:transferase activity"/>
    <property type="evidence" value="ECO:0007669"/>
    <property type="project" value="UniProtKB-KW"/>
</dbReference>
<dbReference type="OrthoDB" id="9815923at2"/>
<name>A0A1M2UT15_MARNT</name>
<dbReference type="InterPro" id="IPR001173">
    <property type="entry name" value="Glyco_trans_2-like"/>
</dbReference>
<protein>
    <submittedName>
        <fullName evidence="4">Glycosyltransferase</fullName>
    </submittedName>
</protein>
<dbReference type="Gene3D" id="3.90.550.10">
    <property type="entry name" value="Spore Coat Polysaccharide Biosynthesis Protein SpsA, Chain A"/>
    <property type="match status" value="1"/>
</dbReference>
<evidence type="ECO:0000256" key="2">
    <source>
        <dbReference type="SAM" id="Phobius"/>
    </source>
</evidence>
<accession>A0A1M2UT15</accession>
<evidence type="ECO:0000259" key="3">
    <source>
        <dbReference type="Pfam" id="PF00535"/>
    </source>
</evidence>
<dbReference type="PANTHER" id="PTHR43630">
    <property type="entry name" value="POLY-BETA-1,6-N-ACETYL-D-GLUCOSAMINE SYNTHASE"/>
    <property type="match status" value="1"/>
</dbReference>
<dbReference type="AlphaFoldDB" id="A0A1M2UT15"/>
<organism evidence="4 5">
    <name type="scientific">Marinobacter nauticus</name>
    <name type="common">Marinobacter hydrocarbonoclasticus</name>
    <name type="synonym">Marinobacter aquaeolei</name>
    <dbReference type="NCBI Taxonomy" id="2743"/>
    <lineage>
        <taxon>Bacteria</taxon>
        <taxon>Pseudomonadati</taxon>
        <taxon>Pseudomonadota</taxon>
        <taxon>Gammaproteobacteria</taxon>
        <taxon>Pseudomonadales</taxon>
        <taxon>Marinobacteraceae</taxon>
        <taxon>Marinobacter</taxon>
    </lineage>
</organism>
<feature type="domain" description="Glycosyltransferase 2-like" evidence="3">
    <location>
        <begin position="4"/>
        <end position="103"/>
    </location>
</feature>